<comment type="similarity">
    <text evidence="1">Belongs to the outer membrane factor (OMF) (TC 1.B.17) family.</text>
</comment>
<reference evidence="2 3" key="1">
    <citation type="journal article" date="2015" name="Int. J. Syst. Evol. Microbiol.">
        <title>Gemmobacter intermedius sp. nov., isolated from a white stork (Ciconia ciconia).</title>
        <authorList>
            <person name="Kampfer P."/>
            <person name="Jerzak L."/>
            <person name="Wilharm G."/>
            <person name="Golke J."/>
            <person name="Busse H.J."/>
            <person name="Glaeser S.P."/>
        </authorList>
    </citation>
    <scope>NUCLEOTIDE SEQUENCE [LARGE SCALE GENOMIC DNA]</scope>
    <source>
        <strain evidence="2 3">119/4</strain>
    </source>
</reference>
<dbReference type="SUPFAM" id="SSF56954">
    <property type="entry name" value="Outer membrane efflux proteins (OEP)"/>
    <property type="match status" value="1"/>
</dbReference>
<dbReference type="PANTHER" id="PTHR30203">
    <property type="entry name" value="OUTER MEMBRANE CATION EFFLUX PROTEIN"/>
    <property type="match status" value="1"/>
</dbReference>
<dbReference type="Proteomes" id="UP000287168">
    <property type="component" value="Unassembled WGS sequence"/>
</dbReference>
<gene>
    <name evidence="2" type="ORF">EP867_14990</name>
</gene>
<protein>
    <submittedName>
        <fullName evidence="2">TolC family protein</fullName>
    </submittedName>
</protein>
<accession>A0A444M8X5</accession>
<evidence type="ECO:0000256" key="1">
    <source>
        <dbReference type="ARBA" id="ARBA00007613"/>
    </source>
</evidence>
<dbReference type="Gene3D" id="1.20.1600.10">
    <property type="entry name" value="Outer membrane efflux proteins (OEP)"/>
    <property type="match status" value="1"/>
</dbReference>
<name>A0A444M8X5_9RHOB</name>
<evidence type="ECO:0000313" key="2">
    <source>
        <dbReference type="EMBL" id="RWY39115.1"/>
    </source>
</evidence>
<comment type="caution">
    <text evidence="2">The sequence shown here is derived from an EMBL/GenBank/DDBJ whole genome shotgun (WGS) entry which is preliminary data.</text>
</comment>
<dbReference type="InterPro" id="IPR028351">
    <property type="entry name" value="CyaE"/>
</dbReference>
<dbReference type="PIRSF" id="PIRSF001892">
    <property type="entry name" value="CyaE"/>
    <property type="match status" value="1"/>
</dbReference>
<dbReference type="Pfam" id="PF02321">
    <property type="entry name" value="OEP"/>
    <property type="match status" value="2"/>
</dbReference>
<dbReference type="InterPro" id="IPR003423">
    <property type="entry name" value="OMP_efflux"/>
</dbReference>
<sequence>MRRRLWRNCLRPSHQTRPPPMAVKWRGCANLWPARGDWPGWPSLSGNRGWRRNLPRPRLSCTFISDRATRRRTIMSKPHNALLACGLVMLTACAPPDTASLAPASPDAPPPGQSGFLLAPDSRVMADAAPRPSAQPGQTYALATLIDMAQRNNPETRAAWERTRQAAAAVGLVEASYLPQISAQILTGWQRAEGAGIEDGLGLLPQGNVTGDIGVTTASVSVRWLLFDFGRRDAARAGAEELSFAANVAFTGVHQLLIHNVTQAYYDLQAAQAREGIQRARLSAAHEIAAMAQARRAQELATVTEEAQAGQLVSQARFDLTRAEAETAAANVRLATLTGLSPATRIGINPGDTLALPARPPAELNRFLADTLSRRPDLQAAFARARASEANVALVEASFRPQIVASAALGHRWTSGQLSDDRVPVGLDHASDRDFGRVFVGVNIPIWDGNARAMRLEAAQADHNAALAQAEYLRSSAEGEIIAAYEALKAALAANQAAGDLVRTSRVTYDAARSMADQGLLTVREVDTALRLLYDAQIAEVEARHAIRSSAAMLAFASGQIAGG</sequence>
<proteinExistence type="inferred from homology"/>
<dbReference type="EMBL" id="SBLC01000027">
    <property type="protein sequence ID" value="RWY39115.1"/>
    <property type="molecule type" value="Genomic_DNA"/>
</dbReference>
<evidence type="ECO:0000313" key="3">
    <source>
        <dbReference type="Proteomes" id="UP000287168"/>
    </source>
</evidence>
<dbReference type="PANTHER" id="PTHR30203:SF29">
    <property type="entry name" value="PROTEIN CYAE"/>
    <property type="match status" value="1"/>
</dbReference>
<dbReference type="OrthoDB" id="5296315at2"/>
<organism evidence="2 3">
    <name type="scientific">Falsigemmobacter intermedius</name>
    <dbReference type="NCBI Taxonomy" id="1553448"/>
    <lineage>
        <taxon>Bacteria</taxon>
        <taxon>Pseudomonadati</taxon>
        <taxon>Pseudomonadota</taxon>
        <taxon>Alphaproteobacteria</taxon>
        <taxon>Rhodobacterales</taxon>
        <taxon>Paracoccaceae</taxon>
        <taxon>Falsigemmobacter</taxon>
    </lineage>
</organism>
<keyword evidence="3" id="KW-1185">Reference proteome</keyword>
<dbReference type="InterPro" id="IPR010131">
    <property type="entry name" value="MdtP/NodT-like"/>
</dbReference>
<dbReference type="GO" id="GO:0015562">
    <property type="term" value="F:efflux transmembrane transporter activity"/>
    <property type="evidence" value="ECO:0007669"/>
    <property type="project" value="InterPro"/>
</dbReference>
<dbReference type="AlphaFoldDB" id="A0A444M8X5"/>